<dbReference type="Proteomes" id="UP000254103">
    <property type="component" value="Unassembled WGS sequence"/>
</dbReference>
<evidence type="ECO:0000313" key="6">
    <source>
        <dbReference type="Proteomes" id="UP000254103"/>
    </source>
</evidence>
<protein>
    <submittedName>
        <fullName evidence="1">Uncharacterized protein</fullName>
    </submittedName>
</protein>
<evidence type="ECO:0000313" key="2">
    <source>
        <dbReference type="EMBL" id="SQC87941.1"/>
    </source>
</evidence>
<accession>A0A2X3IS51</accession>
<sequence>MINSSIQSLLQQAISSGDGAHDFCLVKADADLIKGALLGGISFLGRELDESAAQSKMGRGYGPADLADLGRFLNSSVELIKMMDAVIDGCNDSKDGSN</sequence>
<dbReference type="AlphaFoldDB" id="A0A2X3IS51"/>
<evidence type="ECO:0000313" key="5">
    <source>
        <dbReference type="Proteomes" id="UP000250675"/>
    </source>
</evidence>
<name>A0A2X3IS51_KLEPN</name>
<dbReference type="Proteomes" id="UP000250675">
    <property type="component" value="Unassembled WGS sequence"/>
</dbReference>
<dbReference type="EMBL" id="UASO01000010">
    <property type="protein sequence ID" value="SQC87941.1"/>
    <property type="molecule type" value="Genomic_DNA"/>
</dbReference>
<dbReference type="EMBL" id="UGLJ01000002">
    <property type="protein sequence ID" value="STT96743.1"/>
    <property type="molecule type" value="Genomic_DNA"/>
</dbReference>
<evidence type="ECO:0000313" key="1">
    <source>
        <dbReference type="EMBL" id="SQC85904.1"/>
    </source>
</evidence>
<dbReference type="EMBL" id="UGLJ01000002">
    <property type="protein sequence ID" value="STT94093.1"/>
    <property type="molecule type" value="Genomic_DNA"/>
</dbReference>
<reference evidence="5 6" key="1">
    <citation type="submission" date="2018-06" db="EMBL/GenBank/DDBJ databases">
        <authorList>
            <consortium name="Pathogen Informatics"/>
            <person name="Doyle S."/>
        </authorList>
    </citation>
    <scope>NUCLEOTIDE SEQUENCE [LARGE SCALE GENOMIC DNA]</scope>
    <source>
        <strain evidence="3 6">NCTC5052</strain>
        <strain evidence="1 5">NCTC9645</strain>
    </source>
</reference>
<evidence type="ECO:0000313" key="3">
    <source>
        <dbReference type="EMBL" id="STT94093.1"/>
    </source>
</evidence>
<organism evidence="1 5">
    <name type="scientific">Klebsiella pneumoniae</name>
    <dbReference type="NCBI Taxonomy" id="573"/>
    <lineage>
        <taxon>Bacteria</taxon>
        <taxon>Pseudomonadati</taxon>
        <taxon>Pseudomonadota</taxon>
        <taxon>Gammaproteobacteria</taxon>
        <taxon>Enterobacterales</taxon>
        <taxon>Enterobacteriaceae</taxon>
        <taxon>Klebsiella/Raoultella group</taxon>
        <taxon>Klebsiella</taxon>
        <taxon>Klebsiella pneumoniae complex</taxon>
    </lineage>
</organism>
<gene>
    <name evidence="3" type="ORF">NCTC5052_02516</name>
    <name evidence="4" type="ORF">NCTC5052_05301</name>
    <name evidence="1" type="ORF">NCTC9645_03967</name>
    <name evidence="2" type="ORF">NCTC9645_06081</name>
</gene>
<proteinExistence type="predicted"/>
<dbReference type="EMBL" id="UASO01000005">
    <property type="protein sequence ID" value="SQC85904.1"/>
    <property type="molecule type" value="Genomic_DNA"/>
</dbReference>
<evidence type="ECO:0000313" key="4">
    <source>
        <dbReference type="EMBL" id="STT96743.1"/>
    </source>
</evidence>